<reference evidence="1 2" key="1">
    <citation type="submission" date="2021-01" db="EMBL/GenBank/DDBJ databases">
        <title>Diatom-associated Roseobacters Show Island Model of Population Structure.</title>
        <authorList>
            <person name="Qu L."/>
            <person name="Feng X."/>
            <person name="Chen Y."/>
            <person name="Li L."/>
            <person name="Wang X."/>
            <person name="Hu Z."/>
            <person name="Wang H."/>
            <person name="Luo H."/>
        </authorList>
    </citation>
    <scope>NUCLEOTIDE SEQUENCE [LARGE SCALE GENOMIC DNA]</scope>
    <source>
        <strain evidence="1 2">TR60-84</strain>
    </source>
</reference>
<proteinExistence type="predicted"/>
<evidence type="ECO:0000313" key="1">
    <source>
        <dbReference type="EMBL" id="MBM1715820.1"/>
    </source>
</evidence>
<comment type="caution">
    <text evidence="1">The sequence shown here is derived from an EMBL/GenBank/DDBJ whole genome shotgun (WGS) entry which is preliminary data.</text>
</comment>
<organism evidence="1 2">
    <name type="scientific">Sulfitobacter geojensis</name>
    <dbReference type="NCBI Taxonomy" id="1342299"/>
    <lineage>
        <taxon>Bacteria</taxon>
        <taxon>Pseudomonadati</taxon>
        <taxon>Pseudomonadota</taxon>
        <taxon>Alphaproteobacteria</taxon>
        <taxon>Rhodobacterales</taxon>
        <taxon>Roseobacteraceae</taxon>
        <taxon>Sulfitobacter</taxon>
    </lineage>
</organism>
<sequence length="108" mass="11456">MRDRSSVRKMAGVREDVLAGGTLEVECIEGAQKDKGVWRGLWRLFVCTAGDDGAPLRALVVVAGDASPKYIVTVSGLVSLAVELGFTVVNIPLAAGQKEVWEIAEDNG</sequence>
<dbReference type="EMBL" id="JAFBRM010000009">
    <property type="protein sequence ID" value="MBM1715820.1"/>
    <property type="molecule type" value="Genomic_DNA"/>
</dbReference>
<dbReference type="Proteomes" id="UP000732193">
    <property type="component" value="Unassembled WGS sequence"/>
</dbReference>
<dbReference type="AlphaFoldDB" id="A0AAE2W211"/>
<accession>A0AAE2W211</accession>
<protein>
    <submittedName>
        <fullName evidence="1">Uncharacterized protein</fullName>
    </submittedName>
</protein>
<gene>
    <name evidence="1" type="ORF">JQV55_19780</name>
</gene>
<evidence type="ECO:0000313" key="2">
    <source>
        <dbReference type="Proteomes" id="UP000732193"/>
    </source>
</evidence>
<dbReference type="RefSeq" id="WP_203243541.1">
    <property type="nucleotide sequence ID" value="NZ_JAFBRH010000008.1"/>
</dbReference>
<name>A0AAE2W211_9RHOB</name>
<keyword evidence="2" id="KW-1185">Reference proteome</keyword>